<dbReference type="EMBL" id="CP042913">
    <property type="protein sequence ID" value="QEG36887.1"/>
    <property type="molecule type" value="Genomic_DNA"/>
</dbReference>
<dbReference type="RefSeq" id="WP_148075185.1">
    <property type="nucleotide sequence ID" value="NZ_CP042913.1"/>
</dbReference>
<proteinExistence type="predicted"/>
<dbReference type="Pfam" id="PF00990">
    <property type="entry name" value="GGDEF"/>
    <property type="match status" value="2"/>
</dbReference>
<dbReference type="OrthoDB" id="243535at2"/>
<dbReference type="AlphaFoldDB" id="A0A5B9QCU7"/>
<accession>A0A5B9QCU7</accession>
<dbReference type="Proteomes" id="UP000323917">
    <property type="component" value="Chromosome"/>
</dbReference>
<dbReference type="InterPro" id="IPR050469">
    <property type="entry name" value="Diguanylate_Cyclase"/>
</dbReference>
<keyword evidence="3" id="KW-0175">Coiled coil</keyword>
<name>A0A5B9QCU7_9BACT</name>
<evidence type="ECO:0000256" key="4">
    <source>
        <dbReference type="SAM" id="MobiDB-lite"/>
    </source>
</evidence>
<protein>
    <recommendedName>
        <fullName evidence="1">diguanylate cyclase</fullName>
        <ecNumber evidence="1">2.7.7.65</ecNumber>
    </recommendedName>
</protein>
<dbReference type="NCBIfam" id="TIGR00254">
    <property type="entry name" value="GGDEF"/>
    <property type="match status" value="2"/>
</dbReference>
<feature type="coiled-coil region" evidence="3">
    <location>
        <begin position="108"/>
        <end position="142"/>
    </location>
</feature>
<evidence type="ECO:0000256" key="1">
    <source>
        <dbReference type="ARBA" id="ARBA00012528"/>
    </source>
</evidence>
<dbReference type="InterPro" id="IPR000160">
    <property type="entry name" value="GGDEF_dom"/>
</dbReference>
<dbReference type="PANTHER" id="PTHR45138">
    <property type="entry name" value="REGULATORY COMPONENTS OF SENSORY TRANSDUCTION SYSTEM"/>
    <property type="match status" value="1"/>
</dbReference>
<keyword evidence="5" id="KW-0812">Transmembrane</keyword>
<dbReference type="PROSITE" id="PS50887">
    <property type="entry name" value="GGDEF"/>
    <property type="match status" value="2"/>
</dbReference>
<evidence type="ECO:0000256" key="3">
    <source>
        <dbReference type="SAM" id="Coils"/>
    </source>
</evidence>
<evidence type="ECO:0000313" key="7">
    <source>
        <dbReference type="EMBL" id="QEG36887.1"/>
    </source>
</evidence>
<sequence length="483" mass="52041">MLLFGVSLNYVLLDASLAFTAFLVGLLGAYYFMGHGSSKGTNQLPAAAGMNPYDAERNAMAVQQLKDVATNVASDVGAHSQFVSGISQQLGSMDKTADDKDALIADALRQIMTANTKLQERLEDAESKIQSQAEELKSTQSQAKLDSLTQLSNRGAFDEALAKGIEEFRQQGRPTSLLFFDVDHFKKFNDSHGHLAGDEVLRQVAATLKKNAKASDLPCRYGGEEFALIMSNTTLKNACIAAERVRKAIEATKISFEGKSLSVTASIGVAETTELDDSASLMRRSDEATYGAKSAGRNCSFWHDGAGCLPIADFDQIASQPASRNAAMDHKHAELPDREAFSAELQRRVSESHRTGADLSVLYLKVIGYSALERDYGEAVTELVLDSVGQFIGTRLREMDLLGRLERGEFIVMLPGSPKREATIIGNRVRSALGNCPIPLGTTKLTLQMTQASASVTTDDTSESMVDRVTEGSGASQEAVAMA</sequence>
<dbReference type="GO" id="GO:0052621">
    <property type="term" value="F:diguanylate cyclase activity"/>
    <property type="evidence" value="ECO:0007669"/>
    <property type="project" value="UniProtKB-EC"/>
</dbReference>
<dbReference type="CDD" id="cd01949">
    <property type="entry name" value="GGDEF"/>
    <property type="match status" value="1"/>
</dbReference>
<keyword evidence="5" id="KW-0472">Membrane</keyword>
<evidence type="ECO:0000313" key="8">
    <source>
        <dbReference type="Proteomes" id="UP000323917"/>
    </source>
</evidence>
<dbReference type="PANTHER" id="PTHR45138:SF9">
    <property type="entry name" value="DIGUANYLATE CYCLASE DGCM-RELATED"/>
    <property type="match status" value="1"/>
</dbReference>
<comment type="catalytic activity">
    <reaction evidence="2">
        <text>2 GTP = 3',3'-c-di-GMP + 2 diphosphate</text>
        <dbReference type="Rhea" id="RHEA:24898"/>
        <dbReference type="ChEBI" id="CHEBI:33019"/>
        <dbReference type="ChEBI" id="CHEBI:37565"/>
        <dbReference type="ChEBI" id="CHEBI:58805"/>
        <dbReference type="EC" id="2.7.7.65"/>
    </reaction>
</comment>
<feature type="region of interest" description="Disordered" evidence="4">
    <location>
        <begin position="454"/>
        <end position="483"/>
    </location>
</feature>
<evidence type="ECO:0000256" key="5">
    <source>
        <dbReference type="SAM" id="Phobius"/>
    </source>
</evidence>
<keyword evidence="8" id="KW-1185">Reference proteome</keyword>
<feature type="domain" description="GGDEF" evidence="6">
    <location>
        <begin position="357"/>
        <end position="483"/>
    </location>
</feature>
<gene>
    <name evidence="7" type="primary">pleD_2</name>
    <name evidence="7" type="ORF">Pr1d_42260</name>
</gene>
<dbReference type="SUPFAM" id="SSF55073">
    <property type="entry name" value="Nucleotide cyclase"/>
    <property type="match status" value="2"/>
</dbReference>
<keyword evidence="5" id="KW-1133">Transmembrane helix</keyword>
<dbReference type="SMART" id="SM00267">
    <property type="entry name" value="GGDEF"/>
    <property type="match status" value="1"/>
</dbReference>
<dbReference type="KEGG" id="bgok:Pr1d_42260"/>
<dbReference type="InterPro" id="IPR043128">
    <property type="entry name" value="Rev_trsase/Diguanyl_cyclase"/>
</dbReference>
<feature type="domain" description="GGDEF" evidence="6">
    <location>
        <begin position="173"/>
        <end position="305"/>
    </location>
</feature>
<organism evidence="7 8">
    <name type="scientific">Bythopirellula goksoeyrii</name>
    <dbReference type="NCBI Taxonomy" id="1400387"/>
    <lineage>
        <taxon>Bacteria</taxon>
        <taxon>Pseudomonadati</taxon>
        <taxon>Planctomycetota</taxon>
        <taxon>Planctomycetia</taxon>
        <taxon>Pirellulales</taxon>
        <taxon>Lacipirellulaceae</taxon>
        <taxon>Bythopirellula</taxon>
    </lineage>
</organism>
<dbReference type="EC" id="2.7.7.65" evidence="1"/>
<dbReference type="InterPro" id="IPR029787">
    <property type="entry name" value="Nucleotide_cyclase"/>
</dbReference>
<dbReference type="FunFam" id="3.30.70.270:FF:000001">
    <property type="entry name" value="Diguanylate cyclase domain protein"/>
    <property type="match status" value="1"/>
</dbReference>
<evidence type="ECO:0000256" key="2">
    <source>
        <dbReference type="ARBA" id="ARBA00034247"/>
    </source>
</evidence>
<dbReference type="Gene3D" id="3.30.70.270">
    <property type="match status" value="2"/>
</dbReference>
<evidence type="ECO:0000259" key="6">
    <source>
        <dbReference type="PROSITE" id="PS50887"/>
    </source>
</evidence>
<reference evidence="7 8" key="1">
    <citation type="submission" date="2019-08" db="EMBL/GenBank/DDBJ databases">
        <title>Deep-cultivation of Planctomycetes and their phenomic and genomic characterization uncovers novel biology.</title>
        <authorList>
            <person name="Wiegand S."/>
            <person name="Jogler M."/>
            <person name="Boedeker C."/>
            <person name="Pinto D."/>
            <person name="Vollmers J."/>
            <person name="Rivas-Marin E."/>
            <person name="Kohn T."/>
            <person name="Peeters S.H."/>
            <person name="Heuer A."/>
            <person name="Rast P."/>
            <person name="Oberbeckmann S."/>
            <person name="Bunk B."/>
            <person name="Jeske O."/>
            <person name="Meyerdierks A."/>
            <person name="Storesund J.E."/>
            <person name="Kallscheuer N."/>
            <person name="Luecker S."/>
            <person name="Lage O.M."/>
            <person name="Pohl T."/>
            <person name="Merkel B.J."/>
            <person name="Hornburger P."/>
            <person name="Mueller R.-W."/>
            <person name="Bruemmer F."/>
            <person name="Labrenz M."/>
            <person name="Spormann A.M."/>
            <person name="Op den Camp H."/>
            <person name="Overmann J."/>
            <person name="Amann R."/>
            <person name="Jetten M.S.M."/>
            <person name="Mascher T."/>
            <person name="Medema M.H."/>
            <person name="Devos D.P."/>
            <person name="Kaster A.-K."/>
            <person name="Ovreas L."/>
            <person name="Rohde M."/>
            <person name="Galperin M.Y."/>
            <person name="Jogler C."/>
        </authorList>
    </citation>
    <scope>NUCLEOTIDE SEQUENCE [LARGE SCALE GENOMIC DNA]</scope>
    <source>
        <strain evidence="7 8">Pr1d</strain>
    </source>
</reference>
<feature type="transmembrane region" description="Helical" evidence="5">
    <location>
        <begin position="12"/>
        <end position="33"/>
    </location>
</feature>